<dbReference type="AlphaFoldDB" id="A0A1F6D3N1"/>
<dbReference type="PANTHER" id="PTHR42852:SF13">
    <property type="entry name" value="PROTEIN DIPZ"/>
    <property type="match status" value="1"/>
</dbReference>
<dbReference type="EMBL" id="MFKF01000052">
    <property type="protein sequence ID" value="OGG56039.1"/>
    <property type="molecule type" value="Genomic_DNA"/>
</dbReference>
<dbReference type="GO" id="GO:0016209">
    <property type="term" value="F:antioxidant activity"/>
    <property type="evidence" value="ECO:0007669"/>
    <property type="project" value="InterPro"/>
</dbReference>
<dbReference type="GO" id="GO:0016491">
    <property type="term" value="F:oxidoreductase activity"/>
    <property type="evidence" value="ECO:0007669"/>
    <property type="project" value="InterPro"/>
</dbReference>
<dbReference type="InterPro" id="IPR050553">
    <property type="entry name" value="Thioredoxin_ResA/DsbE_sf"/>
</dbReference>
<dbReference type="SUPFAM" id="SSF52833">
    <property type="entry name" value="Thioredoxin-like"/>
    <property type="match status" value="1"/>
</dbReference>
<dbReference type="Gene3D" id="3.40.30.10">
    <property type="entry name" value="Glutaredoxin"/>
    <property type="match status" value="1"/>
</dbReference>
<proteinExistence type="predicted"/>
<accession>A0A1F6D3N1</accession>
<organism evidence="2 3">
    <name type="scientific">Handelsmanbacteria sp. (strain RIFCSPLOWO2_12_FULL_64_10)</name>
    <dbReference type="NCBI Taxonomy" id="1817868"/>
    <lineage>
        <taxon>Bacteria</taxon>
        <taxon>Candidatus Handelsmaniibacteriota</taxon>
    </lineage>
</organism>
<evidence type="ECO:0000259" key="1">
    <source>
        <dbReference type="Pfam" id="PF00578"/>
    </source>
</evidence>
<feature type="domain" description="Alkyl hydroperoxide reductase subunit C/ Thiol specific antioxidant" evidence="1">
    <location>
        <begin position="1"/>
        <end position="75"/>
    </location>
</feature>
<dbReference type="Pfam" id="PF00578">
    <property type="entry name" value="AhpC-TSA"/>
    <property type="match status" value="1"/>
</dbReference>
<dbReference type="CDD" id="cd02966">
    <property type="entry name" value="TlpA_like_family"/>
    <property type="match status" value="1"/>
</dbReference>
<dbReference type="PANTHER" id="PTHR42852">
    <property type="entry name" value="THIOL:DISULFIDE INTERCHANGE PROTEIN DSBE"/>
    <property type="match status" value="1"/>
</dbReference>
<dbReference type="Proteomes" id="UP000178606">
    <property type="component" value="Unassembled WGS sequence"/>
</dbReference>
<reference evidence="2 3" key="1">
    <citation type="journal article" date="2016" name="Nat. Commun.">
        <title>Thousands of microbial genomes shed light on interconnected biogeochemical processes in an aquifer system.</title>
        <authorList>
            <person name="Anantharaman K."/>
            <person name="Brown C.T."/>
            <person name="Hug L.A."/>
            <person name="Sharon I."/>
            <person name="Castelle C.J."/>
            <person name="Probst A.J."/>
            <person name="Thomas B.C."/>
            <person name="Singh A."/>
            <person name="Wilkins M.J."/>
            <person name="Karaoz U."/>
            <person name="Brodie E.L."/>
            <person name="Williams K.H."/>
            <person name="Hubbard S.S."/>
            <person name="Banfield J.F."/>
        </authorList>
    </citation>
    <scope>NUCLEOTIDE SEQUENCE [LARGE SCALE GENOMIC DNA]</scope>
    <source>
        <strain evidence="3">RIFCSPLOWO2_12_FULL_64_10</strain>
    </source>
</reference>
<dbReference type="InterPro" id="IPR000866">
    <property type="entry name" value="AhpC/TSA"/>
</dbReference>
<name>A0A1F6D3N1_HANXR</name>
<evidence type="ECO:0000313" key="2">
    <source>
        <dbReference type="EMBL" id="OGG56039.1"/>
    </source>
</evidence>
<protein>
    <recommendedName>
        <fullName evidence="1">Alkyl hydroperoxide reductase subunit C/ Thiol specific antioxidant domain-containing protein</fullName>
    </recommendedName>
</protein>
<gene>
    <name evidence="2" type="ORF">A3F84_16090</name>
</gene>
<dbReference type="InterPro" id="IPR036249">
    <property type="entry name" value="Thioredoxin-like_sf"/>
</dbReference>
<comment type="caution">
    <text evidence="2">The sequence shown here is derived from an EMBL/GenBank/DDBJ whole genome shotgun (WGS) entry which is preliminary data.</text>
</comment>
<sequence>MPHLEKMYRKLKRQGLLVVGINEGDDAEAIAEAIRKDKITFPIVMNGKDAVDMVEKYDVGYARTTYLLDPRGKVVALAAKCSEQGLQEALKKMGFKLSRAN</sequence>
<evidence type="ECO:0000313" key="3">
    <source>
        <dbReference type="Proteomes" id="UP000178606"/>
    </source>
</evidence>